<protein>
    <submittedName>
        <fullName evidence="1">Uncharacterized protein</fullName>
    </submittedName>
</protein>
<gene>
    <name evidence="1" type="ORF">ACGFYS_31995</name>
</gene>
<sequence length="116" mass="13204">MTITRNGVLNVVRGKVGVPDTGTCIVADGVVREAAPRYVKERLWPGGRVWKWTLEAEEPLTPFFEEGKTYGPRGRTFKVEIIRDDTAFGYLTGEECGDRWAVRNKADWDQLDWTEV</sequence>
<comment type="caution">
    <text evidence="1">The sequence shown here is derived from an EMBL/GenBank/DDBJ whole genome shotgun (WGS) entry which is preliminary data.</text>
</comment>
<accession>A0ABW7C4K9</accession>
<name>A0ABW7C4K9_9ACTN</name>
<reference evidence="1 2" key="1">
    <citation type="submission" date="2024-10" db="EMBL/GenBank/DDBJ databases">
        <title>The Natural Products Discovery Center: Release of the First 8490 Sequenced Strains for Exploring Actinobacteria Biosynthetic Diversity.</title>
        <authorList>
            <person name="Kalkreuter E."/>
            <person name="Kautsar S.A."/>
            <person name="Yang D."/>
            <person name="Bader C.D."/>
            <person name="Teijaro C.N."/>
            <person name="Fluegel L."/>
            <person name="Davis C.M."/>
            <person name="Simpson J.R."/>
            <person name="Lauterbach L."/>
            <person name="Steele A.D."/>
            <person name="Gui C."/>
            <person name="Meng S."/>
            <person name="Li G."/>
            <person name="Viehrig K."/>
            <person name="Ye F."/>
            <person name="Su P."/>
            <person name="Kiefer A.F."/>
            <person name="Nichols A."/>
            <person name="Cepeda A.J."/>
            <person name="Yan W."/>
            <person name="Fan B."/>
            <person name="Jiang Y."/>
            <person name="Adhikari A."/>
            <person name="Zheng C.-J."/>
            <person name="Schuster L."/>
            <person name="Cowan T.M."/>
            <person name="Smanski M.J."/>
            <person name="Chevrette M.G."/>
            <person name="De Carvalho L.P.S."/>
            <person name="Shen B."/>
        </authorList>
    </citation>
    <scope>NUCLEOTIDE SEQUENCE [LARGE SCALE GENOMIC DNA]</scope>
    <source>
        <strain evidence="1 2">NPDC048229</strain>
    </source>
</reference>
<dbReference type="RefSeq" id="WP_392884738.1">
    <property type="nucleotide sequence ID" value="NZ_JBICZW010000031.1"/>
</dbReference>
<dbReference type="EMBL" id="JBICZW010000031">
    <property type="protein sequence ID" value="MFG3193550.1"/>
    <property type="molecule type" value="Genomic_DNA"/>
</dbReference>
<evidence type="ECO:0000313" key="1">
    <source>
        <dbReference type="EMBL" id="MFG3193550.1"/>
    </source>
</evidence>
<proteinExistence type="predicted"/>
<evidence type="ECO:0000313" key="2">
    <source>
        <dbReference type="Proteomes" id="UP001604282"/>
    </source>
</evidence>
<organism evidence="1 2">
    <name type="scientific">Streptomyces omiyaensis</name>
    <dbReference type="NCBI Taxonomy" id="68247"/>
    <lineage>
        <taxon>Bacteria</taxon>
        <taxon>Bacillati</taxon>
        <taxon>Actinomycetota</taxon>
        <taxon>Actinomycetes</taxon>
        <taxon>Kitasatosporales</taxon>
        <taxon>Streptomycetaceae</taxon>
        <taxon>Streptomyces</taxon>
    </lineage>
</organism>
<keyword evidence="2" id="KW-1185">Reference proteome</keyword>
<dbReference type="Proteomes" id="UP001604282">
    <property type="component" value="Unassembled WGS sequence"/>
</dbReference>